<feature type="transmembrane region" description="Helical" evidence="1">
    <location>
        <begin position="33"/>
        <end position="56"/>
    </location>
</feature>
<name>F2JP02_CELLD</name>
<evidence type="ECO:0000313" key="2">
    <source>
        <dbReference type="EMBL" id="ADZ83616.1"/>
    </source>
</evidence>
<keyword evidence="3" id="KW-1185">Reference proteome</keyword>
<evidence type="ECO:0008006" key="4">
    <source>
        <dbReference type="Google" id="ProtNLM"/>
    </source>
</evidence>
<evidence type="ECO:0000313" key="3">
    <source>
        <dbReference type="Proteomes" id="UP000008467"/>
    </source>
</evidence>
<keyword evidence="1" id="KW-1133">Transmembrane helix</keyword>
<protein>
    <recommendedName>
        <fullName evidence="4">Histidine kinase N-terminal 7TM region domain-containing protein</fullName>
    </recommendedName>
</protein>
<dbReference type="KEGG" id="cle:Clole_1896"/>
<dbReference type="RefSeq" id="WP_013656913.1">
    <property type="nucleotide sequence ID" value="NC_015275.1"/>
</dbReference>
<evidence type="ECO:0000256" key="1">
    <source>
        <dbReference type="SAM" id="Phobius"/>
    </source>
</evidence>
<keyword evidence="1" id="KW-0812">Transmembrane</keyword>
<dbReference type="AlphaFoldDB" id="F2JP02"/>
<feature type="transmembrane region" description="Helical" evidence="1">
    <location>
        <begin position="200"/>
        <end position="218"/>
    </location>
</feature>
<keyword evidence="1" id="KW-0472">Membrane</keyword>
<proteinExistence type="predicted"/>
<sequence length="231" mass="26437">MSSSYAILIILCLIALYSLFLNLKVIGNNPFMLLRLVCIFLFIYSATRYITLVVYGDTPSYNQLVALRYFYFATSIGLTGTTLSAVWYATPLYRERIKYPYVLLGFLPCALFYLYMILKQPTRIVKSEKIGYELILTGQFPMYLSIVQGCFVGVILILCLIGIWRYKNVQMRVQLAIIILAQLALTIDGLSYYVDRIWTIPPFTLSEAFGFFAVYYILSKPIKDIKGISNA</sequence>
<feature type="transmembrane region" description="Helical" evidence="1">
    <location>
        <begin position="175"/>
        <end position="194"/>
    </location>
</feature>
<reference evidence="2 3" key="1">
    <citation type="journal article" date="2011" name="J. Bacteriol.">
        <title>Complete genome sequence of the cellulose-degrading bacterium Cellulosilyticum lentocellum.</title>
        <authorList>
            <consortium name="US DOE Joint Genome Institute"/>
            <person name="Miller D.A."/>
            <person name="Suen G."/>
            <person name="Bruce D."/>
            <person name="Copeland A."/>
            <person name="Cheng J.F."/>
            <person name="Detter C."/>
            <person name="Goodwin L.A."/>
            <person name="Han C.S."/>
            <person name="Hauser L.J."/>
            <person name="Land M.L."/>
            <person name="Lapidus A."/>
            <person name="Lucas S."/>
            <person name="Meincke L."/>
            <person name="Pitluck S."/>
            <person name="Tapia R."/>
            <person name="Teshima H."/>
            <person name="Woyke T."/>
            <person name="Fox B.G."/>
            <person name="Angert E.R."/>
            <person name="Currie C.R."/>
        </authorList>
    </citation>
    <scope>NUCLEOTIDE SEQUENCE [LARGE SCALE GENOMIC DNA]</scope>
    <source>
        <strain evidence="3">ATCC 49066 / DSM 5427 / NCIMB 11756 / RHM5</strain>
    </source>
</reference>
<dbReference type="HOGENOM" id="CLU_1198037_0_0_9"/>
<feature type="transmembrane region" description="Helical" evidence="1">
    <location>
        <begin position="101"/>
        <end position="118"/>
    </location>
</feature>
<feature type="transmembrane region" description="Helical" evidence="1">
    <location>
        <begin position="142"/>
        <end position="163"/>
    </location>
</feature>
<gene>
    <name evidence="2" type="ordered locus">Clole_1896</name>
</gene>
<dbReference type="EMBL" id="CP002582">
    <property type="protein sequence ID" value="ADZ83616.1"/>
    <property type="molecule type" value="Genomic_DNA"/>
</dbReference>
<accession>F2JP02</accession>
<organism evidence="2 3">
    <name type="scientific">Cellulosilyticum lentocellum (strain ATCC 49066 / DSM 5427 / NCIMB 11756 / RHM5)</name>
    <name type="common">Clostridium lentocellum</name>
    <dbReference type="NCBI Taxonomy" id="642492"/>
    <lineage>
        <taxon>Bacteria</taxon>
        <taxon>Bacillati</taxon>
        <taxon>Bacillota</taxon>
        <taxon>Clostridia</taxon>
        <taxon>Lachnospirales</taxon>
        <taxon>Cellulosilyticaceae</taxon>
        <taxon>Cellulosilyticum</taxon>
    </lineage>
</organism>
<feature type="transmembrane region" description="Helical" evidence="1">
    <location>
        <begin position="6"/>
        <end position="26"/>
    </location>
</feature>
<dbReference type="Proteomes" id="UP000008467">
    <property type="component" value="Chromosome"/>
</dbReference>
<feature type="transmembrane region" description="Helical" evidence="1">
    <location>
        <begin position="68"/>
        <end position="89"/>
    </location>
</feature>